<evidence type="ECO:0000256" key="3">
    <source>
        <dbReference type="ARBA" id="ARBA00022448"/>
    </source>
</evidence>
<keyword evidence="4 14" id="KW-1134">Transmembrane beta strand</keyword>
<evidence type="ECO:0000256" key="13">
    <source>
        <dbReference type="ARBA" id="ARBA00023237"/>
    </source>
</evidence>
<keyword evidence="8" id="KW-0408">Iron</keyword>
<evidence type="ECO:0000256" key="16">
    <source>
        <dbReference type="SAM" id="MobiDB-lite"/>
    </source>
</evidence>
<sequence>MAHIKSRKHPIARRLNCSAAVALAVMALPGTVYAQQVTQTLPEIEVQGTTNSFKADAVSSPKFTQPLLNTTQTITVIKKELVQQQGGTTLTEALRNTPGVGTFSLGENGNTNTGDAIYMRGFDTSSSIFVDGIRDLGSISRDVFNIDQIEVTKGPAGADTGRGAPTGSINLSTKQPTMKEAYSGTIGLGTDDYKRVTADLNKPLNLEGGAAFRVNLMKEDSGVAGRDVVKSDREGIAAAFAFGLQTNTRTYLNYLHIDQSNIPDGGVPTVGLPGYSSPARLANPTATPAVTAIAARPFLNTAPRVNSSNFYGTTADYDDVKADMFTVRVEHDISANAKLQNTTRYGKTSEHYLLTGFMSDAPGLKTPNPADRSSWAVARSSQMKDQENEIWSNQTNLTLKFDTGSIKHSIATGVELTREKQNTRGYDGLGTLADANLYNPNPNVLRTGYNPFRNGADTSGQTDTASIYLFDTLELNPQWQINGGVRVDRYETDYSSAVIGTARNGFPIGLLHKMSDENKSGTLINWKLGALYKPTENSSLYAAYATSKQPPGGANFQLNSTSTTATNPNFDPQETKTTEIGGKWDVIDNKLALTAAVYRTIVSNEVEGNATDGFFQTGKKRVQGIELGVVGDITSLWSISAGYTTMDTDVVSGAVVNADGSTALSYTPKQAFTAWTTYKLPAGFSVSGGARFLGKLKKPTDGAIGTPASVDSYWVYDAAATYTISKNIDLQLNLYNLTDKDYVASINKSGYRYTPGTARSARLSANIKF</sequence>
<dbReference type="InterPro" id="IPR037066">
    <property type="entry name" value="Plug_dom_sf"/>
</dbReference>
<feature type="domain" description="TonB-dependent receptor plug" evidence="19">
    <location>
        <begin position="67"/>
        <end position="167"/>
    </location>
</feature>
<feature type="signal peptide" evidence="17">
    <location>
        <begin position="1"/>
        <end position="34"/>
    </location>
</feature>
<feature type="chain" id="PRO_5045103495" evidence="17">
    <location>
        <begin position="35"/>
        <end position="769"/>
    </location>
</feature>
<dbReference type="SUPFAM" id="SSF56935">
    <property type="entry name" value="Porins"/>
    <property type="match status" value="1"/>
</dbReference>
<dbReference type="PROSITE" id="PS52016">
    <property type="entry name" value="TONB_DEPENDENT_REC_3"/>
    <property type="match status" value="1"/>
</dbReference>
<dbReference type="CDD" id="cd01347">
    <property type="entry name" value="ligand_gated_channel"/>
    <property type="match status" value="1"/>
</dbReference>
<dbReference type="NCBIfam" id="NF007349">
    <property type="entry name" value="PRK09840.1"/>
    <property type="match status" value="1"/>
</dbReference>
<proteinExistence type="inferred from homology"/>
<dbReference type="EMBL" id="JBHTCC010000001">
    <property type="protein sequence ID" value="MFC7298158.1"/>
    <property type="molecule type" value="Genomic_DNA"/>
</dbReference>
<evidence type="ECO:0000256" key="12">
    <source>
        <dbReference type="ARBA" id="ARBA00023170"/>
    </source>
</evidence>
<keyword evidence="9" id="KW-0406">Ion transport</keyword>
<keyword evidence="7 17" id="KW-0732">Signal</keyword>
<dbReference type="InterPro" id="IPR039426">
    <property type="entry name" value="TonB-dep_rcpt-like"/>
</dbReference>
<comment type="subcellular location">
    <subcellularLocation>
        <location evidence="1 14">Cell outer membrane</location>
        <topology evidence="1 14">Multi-pass membrane protein</topology>
    </subcellularLocation>
</comment>
<dbReference type="Gene3D" id="2.170.130.10">
    <property type="entry name" value="TonB-dependent receptor, plug domain"/>
    <property type="match status" value="1"/>
</dbReference>
<dbReference type="NCBIfam" id="TIGR01783">
    <property type="entry name" value="TonB-siderophor"/>
    <property type="match status" value="1"/>
</dbReference>
<evidence type="ECO:0000256" key="14">
    <source>
        <dbReference type="PROSITE-ProRule" id="PRU01360"/>
    </source>
</evidence>
<evidence type="ECO:0000256" key="8">
    <source>
        <dbReference type="ARBA" id="ARBA00023004"/>
    </source>
</evidence>
<evidence type="ECO:0000256" key="2">
    <source>
        <dbReference type="ARBA" id="ARBA00009810"/>
    </source>
</evidence>
<evidence type="ECO:0000256" key="10">
    <source>
        <dbReference type="ARBA" id="ARBA00023077"/>
    </source>
</evidence>
<dbReference type="Pfam" id="PF00593">
    <property type="entry name" value="TonB_dep_Rec_b-barrel"/>
    <property type="match status" value="1"/>
</dbReference>
<evidence type="ECO:0000256" key="6">
    <source>
        <dbReference type="ARBA" id="ARBA00022692"/>
    </source>
</evidence>
<protein>
    <submittedName>
        <fullName evidence="20">Catecholate siderophore receptor Fiu</fullName>
    </submittedName>
</protein>
<dbReference type="InterPro" id="IPR012910">
    <property type="entry name" value="Plug_dom"/>
</dbReference>
<evidence type="ECO:0000256" key="5">
    <source>
        <dbReference type="ARBA" id="ARBA00022496"/>
    </source>
</evidence>
<keyword evidence="6 14" id="KW-0812">Transmembrane</keyword>
<keyword evidence="11 14" id="KW-0472">Membrane</keyword>
<keyword evidence="12 20" id="KW-0675">Receptor</keyword>
<dbReference type="RefSeq" id="WP_382233278.1">
    <property type="nucleotide sequence ID" value="NZ_JBHTCC010000001.1"/>
</dbReference>
<gene>
    <name evidence="20" type="ORF">ACFQO0_06885</name>
</gene>
<evidence type="ECO:0000313" key="20">
    <source>
        <dbReference type="EMBL" id="MFC7298158.1"/>
    </source>
</evidence>
<reference evidence="21" key="1">
    <citation type="journal article" date="2019" name="Int. J. Syst. Evol. Microbiol.">
        <title>The Global Catalogue of Microorganisms (GCM) 10K type strain sequencing project: providing services to taxonomists for standard genome sequencing and annotation.</title>
        <authorList>
            <consortium name="The Broad Institute Genomics Platform"/>
            <consortium name="The Broad Institute Genome Sequencing Center for Infectious Disease"/>
            <person name="Wu L."/>
            <person name="Ma J."/>
        </authorList>
    </citation>
    <scope>NUCLEOTIDE SEQUENCE [LARGE SCALE GENOMIC DNA]</scope>
    <source>
        <strain evidence="21">CCUG 36956</strain>
    </source>
</reference>
<dbReference type="Gene3D" id="2.40.170.20">
    <property type="entry name" value="TonB-dependent receptor, beta-barrel domain"/>
    <property type="match status" value="1"/>
</dbReference>
<keyword evidence="5" id="KW-0410">Iron transport</keyword>
<evidence type="ECO:0000256" key="15">
    <source>
        <dbReference type="RuleBase" id="RU003357"/>
    </source>
</evidence>
<dbReference type="InterPro" id="IPR000531">
    <property type="entry name" value="Beta-barrel_TonB"/>
</dbReference>
<dbReference type="PANTHER" id="PTHR32552">
    <property type="entry name" value="FERRICHROME IRON RECEPTOR-RELATED"/>
    <property type="match status" value="1"/>
</dbReference>
<keyword evidence="13 14" id="KW-0998">Cell outer membrane</keyword>
<dbReference type="Pfam" id="PF07715">
    <property type="entry name" value="Plug"/>
    <property type="match status" value="1"/>
</dbReference>
<dbReference type="Proteomes" id="UP001596379">
    <property type="component" value="Unassembled WGS sequence"/>
</dbReference>
<keyword evidence="21" id="KW-1185">Reference proteome</keyword>
<evidence type="ECO:0000256" key="4">
    <source>
        <dbReference type="ARBA" id="ARBA00022452"/>
    </source>
</evidence>
<evidence type="ECO:0000313" key="21">
    <source>
        <dbReference type="Proteomes" id="UP001596379"/>
    </source>
</evidence>
<dbReference type="InterPro" id="IPR010105">
    <property type="entry name" value="TonB_sidphr_rcpt"/>
</dbReference>
<feature type="domain" description="TonB-dependent receptor-like beta-barrel" evidence="18">
    <location>
        <begin position="291"/>
        <end position="737"/>
    </location>
</feature>
<organism evidence="20 21">
    <name type="scientific">Herminiimonas aquatilis</name>
    <dbReference type="NCBI Taxonomy" id="345342"/>
    <lineage>
        <taxon>Bacteria</taxon>
        <taxon>Pseudomonadati</taxon>
        <taxon>Pseudomonadota</taxon>
        <taxon>Betaproteobacteria</taxon>
        <taxon>Burkholderiales</taxon>
        <taxon>Oxalobacteraceae</taxon>
        <taxon>Herminiimonas</taxon>
    </lineage>
</organism>
<evidence type="ECO:0000256" key="9">
    <source>
        <dbReference type="ARBA" id="ARBA00023065"/>
    </source>
</evidence>
<comment type="caution">
    <text evidence="20">The sequence shown here is derived from an EMBL/GenBank/DDBJ whole genome shotgun (WGS) entry which is preliminary data.</text>
</comment>
<feature type="region of interest" description="Disordered" evidence="16">
    <location>
        <begin position="552"/>
        <end position="576"/>
    </location>
</feature>
<comment type="similarity">
    <text evidence="2 14 15">Belongs to the TonB-dependent receptor family.</text>
</comment>
<evidence type="ECO:0000256" key="1">
    <source>
        <dbReference type="ARBA" id="ARBA00004571"/>
    </source>
</evidence>
<dbReference type="InterPro" id="IPR036942">
    <property type="entry name" value="Beta-barrel_TonB_sf"/>
</dbReference>
<dbReference type="PANTHER" id="PTHR32552:SF89">
    <property type="entry name" value="CATECHOLATE SIDEROPHORE RECEPTOR FIU"/>
    <property type="match status" value="1"/>
</dbReference>
<keyword evidence="10 15" id="KW-0798">TonB box</keyword>
<evidence type="ECO:0000256" key="11">
    <source>
        <dbReference type="ARBA" id="ARBA00023136"/>
    </source>
</evidence>
<feature type="compositionally biased region" description="Polar residues" evidence="16">
    <location>
        <begin position="556"/>
        <end position="572"/>
    </location>
</feature>
<keyword evidence="3 14" id="KW-0813">Transport</keyword>
<evidence type="ECO:0000259" key="18">
    <source>
        <dbReference type="Pfam" id="PF00593"/>
    </source>
</evidence>
<evidence type="ECO:0000259" key="19">
    <source>
        <dbReference type="Pfam" id="PF07715"/>
    </source>
</evidence>
<evidence type="ECO:0000256" key="17">
    <source>
        <dbReference type="SAM" id="SignalP"/>
    </source>
</evidence>
<evidence type="ECO:0000256" key="7">
    <source>
        <dbReference type="ARBA" id="ARBA00022729"/>
    </source>
</evidence>
<name>A0ABW2J4Z0_9BURK</name>
<accession>A0ABW2J4Z0</accession>